<proteinExistence type="predicted"/>
<dbReference type="GeneID" id="54457159"/>
<reference evidence="4" key="2">
    <citation type="submission" date="2020-04" db="EMBL/GenBank/DDBJ databases">
        <authorList>
            <consortium name="NCBI Genome Project"/>
        </authorList>
    </citation>
    <scope>NUCLEOTIDE SEQUENCE</scope>
    <source>
        <strain evidence="4">CBS 304.34</strain>
    </source>
</reference>
<dbReference type="Pfam" id="PF06985">
    <property type="entry name" value="HET"/>
    <property type="match status" value="1"/>
</dbReference>
<dbReference type="PANTHER" id="PTHR33112:SF16">
    <property type="entry name" value="HETEROKARYON INCOMPATIBILITY DOMAIN-CONTAINING PROTEIN"/>
    <property type="match status" value="1"/>
</dbReference>
<evidence type="ECO:0000313" key="3">
    <source>
        <dbReference type="Proteomes" id="UP000504636"/>
    </source>
</evidence>
<accession>A0A6A6Y0H4</accession>
<feature type="domain" description="Heterokaryon incompatibility" evidence="1">
    <location>
        <begin position="200"/>
        <end position="349"/>
    </location>
</feature>
<evidence type="ECO:0000313" key="4">
    <source>
        <dbReference type="RefSeq" id="XP_033569114.1"/>
    </source>
</evidence>
<dbReference type="PANTHER" id="PTHR33112">
    <property type="entry name" value="DOMAIN PROTEIN, PUTATIVE-RELATED"/>
    <property type="match status" value="1"/>
</dbReference>
<name>A0A6A6Y0H4_9PEZI</name>
<reference evidence="2 4" key="1">
    <citation type="journal article" date="2020" name="Stud. Mycol.">
        <title>101 Dothideomycetes genomes: a test case for predicting lifestyles and emergence of pathogens.</title>
        <authorList>
            <person name="Haridas S."/>
            <person name="Albert R."/>
            <person name="Binder M."/>
            <person name="Bloem J."/>
            <person name="Labutti K."/>
            <person name="Salamov A."/>
            <person name="Andreopoulos B."/>
            <person name="Baker S."/>
            <person name="Barry K."/>
            <person name="Bills G."/>
            <person name="Bluhm B."/>
            <person name="Cannon C."/>
            <person name="Castanera R."/>
            <person name="Culley D."/>
            <person name="Daum C."/>
            <person name="Ezra D."/>
            <person name="Gonzalez J."/>
            <person name="Henrissat B."/>
            <person name="Kuo A."/>
            <person name="Liang C."/>
            <person name="Lipzen A."/>
            <person name="Lutzoni F."/>
            <person name="Magnuson J."/>
            <person name="Mondo S."/>
            <person name="Nolan M."/>
            <person name="Ohm R."/>
            <person name="Pangilinan J."/>
            <person name="Park H.-J."/>
            <person name="Ramirez L."/>
            <person name="Alfaro M."/>
            <person name="Sun H."/>
            <person name="Tritt A."/>
            <person name="Yoshinaga Y."/>
            <person name="Zwiers L.-H."/>
            <person name="Turgeon B."/>
            <person name="Goodwin S."/>
            <person name="Spatafora J."/>
            <person name="Crous P."/>
            <person name="Grigoriev I."/>
        </authorList>
    </citation>
    <scope>NUCLEOTIDE SEQUENCE</scope>
    <source>
        <strain evidence="2 4">CBS 304.34</strain>
    </source>
</reference>
<reference evidence="4" key="3">
    <citation type="submission" date="2025-04" db="UniProtKB">
        <authorList>
            <consortium name="RefSeq"/>
        </authorList>
    </citation>
    <scope>IDENTIFICATION</scope>
    <source>
        <strain evidence="4">CBS 304.34</strain>
    </source>
</reference>
<feature type="non-terminal residue" evidence="2">
    <location>
        <position position="1"/>
    </location>
</feature>
<dbReference type="InterPro" id="IPR010730">
    <property type="entry name" value="HET"/>
</dbReference>
<protein>
    <submittedName>
        <fullName evidence="2 4">HET-domain-containing protein</fullName>
    </submittedName>
</protein>
<dbReference type="Proteomes" id="UP000504636">
    <property type="component" value="Unplaced"/>
</dbReference>
<dbReference type="EMBL" id="MU003725">
    <property type="protein sequence ID" value="KAF2802150.1"/>
    <property type="molecule type" value="Genomic_DNA"/>
</dbReference>
<evidence type="ECO:0000313" key="2">
    <source>
        <dbReference type="EMBL" id="KAF2802150.1"/>
    </source>
</evidence>
<dbReference type="OrthoDB" id="5125733at2759"/>
<sequence>PSLLVCHDRWNSFFNTSDFLRVCTAKEEEIDFDRDIVHCQKTVRHINKSASEGCNWCKCIQRAFMLHNATNEGFLDPDEGCTISLSRDYLYEPTPTGHNSYLLSLRHRNLASDSTNCHLFAFTNHNNIAASLVTAQPRQTILDTPAAVQEMRTWLADCRLHDCCPLKNDVVLPTRVIEVSPAASPDNPRILVANGSQGQYAALSYCWGERPYGHLQNSNLEEYTRRLDLLALPQTLREAIKVAKDLGILYLWIDALCILQDSDADKQHELATMQRVYRNALITIVVASSDDVTNGFLQPRPQLYTAYTYTIPFRVGTNLFGTVSFSTMKEIAHEESLEPINRRCWTLQEQILSTRSLYFASHTLQWRCSQGERNLSDSLHVTRWRNSIQDMKYGVSYLYQSNFECWAKTVADYSHRSMVLSSDKLNAIAAIAQDFAPMLGPHYYAGIWEKSLLSQLLWFCDGNAPRASPYRAPSWSWASRDDGVYMITALELAEHDTEICSIVRVSTQLKENKLPFGEVISASIELRGGLRRARLDGTPHEFIPEKKKPRLVWVDKGEGVFEGQGTFLTTHGIHLDNFGLELPIEVLGMPLVANRDGIGSGLLLVPTAEYSYERVGTFYQTKLASLHQVHEVEITIV</sequence>
<gene>
    <name evidence="2 4" type="ORF">BDZ99DRAFT_402020</name>
</gene>
<evidence type="ECO:0000259" key="1">
    <source>
        <dbReference type="Pfam" id="PF06985"/>
    </source>
</evidence>
<keyword evidence="3" id="KW-1185">Reference proteome</keyword>
<dbReference type="AlphaFoldDB" id="A0A6A6Y0H4"/>
<dbReference type="RefSeq" id="XP_033569114.1">
    <property type="nucleotide sequence ID" value="XM_033716266.1"/>
</dbReference>
<organism evidence="2">
    <name type="scientific">Mytilinidion resinicola</name>
    <dbReference type="NCBI Taxonomy" id="574789"/>
    <lineage>
        <taxon>Eukaryota</taxon>
        <taxon>Fungi</taxon>
        <taxon>Dikarya</taxon>
        <taxon>Ascomycota</taxon>
        <taxon>Pezizomycotina</taxon>
        <taxon>Dothideomycetes</taxon>
        <taxon>Pleosporomycetidae</taxon>
        <taxon>Mytilinidiales</taxon>
        <taxon>Mytilinidiaceae</taxon>
        <taxon>Mytilinidion</taxon>
    </lineage>
</organism>